<dbReference type="Gene3D" id="1.10.10.60">
    <property type="entry name" value="Homeodomain-like"/>
    <property type="match status" value="2"/>
</dbReference>
<keyword evidence="5" id="KW-0804">Transcription</keyword>
<name>A0A553JGM0_SHEHA</name>
<dbReference type="GO" id="GO:0043565">
    <property type="term" value="F:sequence-specific DNA binding"/>
    <property type="evidence" value="ECO:0007669"/>
    <property type="project" value="InterPro"/>
</dbReference>
<dbReference type="SUPFAM" id="SSF51182">
    <property type="entry name" value="RmlC-like cupins"/>
    <property type="match status" value="1"/>
</dbReference>
<keyword evidence="4" id="KW-0010">Activator</keyword>
<proteinExistence type="predicted"/>
<comment type="caution">
    <text evidence="7">The sequence shown here is derived from an EMBL/GenBank/DDBJ whole genome shotgun (WGS) entry which is preliminary data.</text>
</comment>
<organism evidence="7 8">
    <name type="scientific">Shewanella hanedai</name>
    <name type="common">Alteromonas hanedai</name>
    <dbReference type="NCBI Taxonomy" id="25"/>
    <lineage>
        <taxon>Bacteria</taxon>
        <taxon>Pseudomonadati</taxon>
        <taxon>Pseudomonadota</taxon>
        <taxon>Gammaproteobacteria</taxon>
        <taxon>Alteromonadales</taxon>
        <taxon>Shewanellaceae</taxon>
        <taxon>Shewanella</taxon>
    </lineage>
</organism>
<evidence type="ECO:0000256" key="5">
    <source>
        <dbReference type="ARBA" id="ARBA00023163"/>
    </source>
</evidence>
<dbReference type="OrthoDB" id="5949386at2"/>
<dbReference type="AlphaFoldDB" id="A0A553JGM0"/>
<reference evidence="8" key="1">
    <citation type="submission" date="2019-07" db="EMBL/GenBank/DDBJ databases">
        <title>Shewanella sp. YLB-08 draft genomic sequence.</title>
        <authorList>
            <person name="Yu L."/>
        </authorList>
    </citation>
    <scope>NUCLEOTIDE SEQUENCE [LARGE SCALE GENOMIC DNA]</scope>
    <source>
        <strain evidence="8">JCM 20706</strain>
    </source>
</reference>
<dbReference type="InterPro" id="IPR018060">
    <property type="entry name" value="HTH_AraC"/>
</dbReference>
<dbReference type="PROSITE" id="PS01124">
    <property type="entry name" value="HTH_ARAC_FAMILY_2"/>
    <property type="match status" value="1"/>
</dbReference>
<dbReference type="Pfam" id="PF12833">
    <property type="entry name" value="HTH_18"/>
    <property type="match status" value="1"/>
</dbReference>
<dbReference type="InterPro" id="IPR020449">
    <property type="entry name" value="Tscrpt_reg_AraC-type_HTH"/>
</dbReference>
<dbReference type="EMBL" id="VKGK01000046">
    <property type="protein sequence ID" value="TRY11599.1"/>
    <property type="molecule type" value="Genomic_DNA"/>
</dbReference>
<dbReference type="InterPro" id="IPR009057">
    <property type="entry name" value="Homeodomain-like_sf"/>
</dbReference>
<evidence type="ECO:0000313" key="7">
    <source>
        <dbReference type="EMBL" id="TRY11599.1"/>
    </source>
</evidence>
<keyword evidence="8" id="KW-1185">Reference proteome</keyword>
<keyword evidence="1" id="KW-0678">Repressor</keyword>
<dbReference type="Pfam" id="PF02311">
    <property type="entry name" value="AraC_binding"/>
    <property type="match status" value="1"/>
</dbReference>
<evidence type="ECO:0000313" key="8">
    <source>
        <dbReference type="Proteomes" id="UP000318126"/>
    </source>
</evidence>
<dbReference type="Proteomes" id="UP000318126">
    <property type="component" value="Unassembled WGS sequence"/>
</dbReference>
<dbReference type="GO" id="GO:0003700">
    <property type="term" value="F:DNA-binding transcription factor activity"/>
    <property type="evidence" value="ECO:0007669"/>
    <property type="project" value="InterPro"/>
</dbReference>
<dbReference type="PRINTS" id="PR00032">
    <property type="entry name" value="HTHARAC"/>
</dbReference>
<dbReference type="InterPro" id="IPR011051">
    <property type="entry name" value="RmlC_Cupin_sf"/>
</dbReference>
<keyword evidence="3" id="KW-0238">DNA-binding</keyword>
<keyword evidence="2" id="KW-0805">Transcription regulation</keyword>
<gene>
    <name evidence="7" type="ORF">FN961_23675</name>
</gene>
<evidence type="ECO:0000256" key="2">
    <source>
        <dbReference type="ARBA" id="ARBA00023015"/>
    </source>
</evidence>
<evidence type="ECO:0000256" key="4">
    <source>
        <dbReference type="ARBA" id="ARBA00023159"/>
    </source>
</evidence>
<protein>
    <submittedName>
        <fullName evidence="7">Helix-turn-helix transcriptional regulator</fullName>
    </submittedName>
</protein>
<dbReference type="InterPro" id="IPR003313">
    <property type="entry name" value="AraC-bd"/>
</dbReference>
<dbReference type="CDD" id="cd06124">
    <property type="entry name" value="cupin_NimR-like_N"/>
    <property type="match status" value="1"/>
</dbReference>
<sequence>MPNNIELAPSSESRSPLSRPIVVVNRELLIHSTVKKHCHTWGQFVYASRGVLAVATAENRYIVPPEQGVWVTPNTDHEVTAMSDVELTSFYFDNSILSGFPDNCCVLNVGAFFKALILESRSINAGYEWSGADGRLLRLIRDKLIVAIKIPLHLPYPKDFRLLAILTKLQLEPSNRNNLVQWGNIVGASARTLSRLFKNETGLTYSEWRQRFNIQVAITQLSSGETVSNISLNLGYESPSSFIYMFRKLTGVTPGFYSQK</sequence>
<dbReference type="PANTHER" id="PTHR11019">
    <property type="entry name" value="HTH-TYPE TRANSCRIPTIONAL REGULATOR NIMR"/>
    <property type="match status" value="1"/>
</dbReference>
<dbReference type="SUPFAM" id="SSF46689">
    <property type="entry name" value="Homeodomain-like"/>
    <property type="match status" value="1"/>
</dbReference>
<evidence type="ECO:0000256" key="1">
    <source>
        <dbReference type="ARBA" id="ARBA00022491"/>
    </source>
</evidence>
<dbReference type="PANTHER" id="PTHR11019:SF199">
    <property type="entry name" value="HTH-TYPE TRANSCRIPTIONAL REGULATOR NIMR"/>
    <property type="match status" value="1"/>
</dbReference>
<evidence type="ECO:0000256" key="3">
    <source>
        <dbReference type="ARBA" id="ARBA00023125"/>
    </source>
</evidence>
<accession>A0A553JGM0</accession>
<dbReference type="FunFam" id="1.10.10.60:FF:000132">
    <property type="entry name" value="AraC family transcriptional regulator"/>
    <property type="match status" value="1"/>
</dbReference>
<feature type="domain" description="HTH araC/xylS-type" evidence="6">
    <location>
        <begin position="163"/>
        <end position="260"/>
    </location>
</feature>
<dbReference type="SMART" id="SM00342">
    <property type="entry name" value="HTH_ARAC"/>
    <property type="match status" value="1"/>
</dbReference>
<evidence type="ECO:0000259" key="6">
    <source>
        <dbReference type="PROSITE" id="PS01124"/>
    </source>
</evidence>